<dbReference type="EMBL" id="CCKQ01001936">
    <property type="protein sequence ID" value="CDW73036.1"/>
    <property type="molecule type" value="Genomic_DNA"/>
</dbReference>
<organism evidence="3 4">
    <name type="scientific">Stylonychia lemnae</name>
    <name type="common">Ciliate</name>
    <dbReference type="NCBI Taxonomy" id="5949"/>
    <lineage>
        <taxon>Eukaryota</taxon>
        <taxon>Sar</taxon>
        <taxon>Alveolata</taxon>
        <taxon>Ciliophora</taxon>
        <taxon>Intramacronucleata</taxon>
        <taxon>Spirotrichea</taxon>
        <taxon>Stichotrichia</taxon>
        <taxon>Sporadotrichida</taxon>
        <taxon>Oxytrichidae</taxon>
        <taxon>Stylonychinae</taxon>
        <taxon>Stylonychia</taxon>
    </lineage>
</organism>
<evidence type="ECO:0008006" key="5">
    <source>
        <dbReference type="Google" id="ProtNLM"/>
    </source>
</evidence>
<gene>
    <name evidence="3" type="primary">Contig10787.g11537</name>
    <name evidence="3" type="ORF">STYLEM_2004</name>
</gene>
<evidence type="ECO:0000313" key="4">
    <source>
        <dbReference type="Proteomes" id="UP000039865"/>
    </source>
</evidence>
<keyword evidence="2" id="KW-0732">Signal</keyword>
<name>A0A077ZX02_STYLE</name>
<dbReference type="OrthoDB" id="10468107at2759"/>
<dbReference type="AlphaFoldDB" id="A0A077ZX02"/>
<dbReference type="Proteomes" id="UP000039865">
    <property type="component" value="Unassembled WGS sequence"/>
</dbReference>
<keyword evidence="1" id="KW-0472">Membrane</keyword>
<proteinExistence type="predicted"/>
<keyword evidence="1" id="KW-1133">Transmembrane helix</keyword>
<keyword evidence="4" id="KW-1185">Reference proteome</keyword>
<protein>
    <recommendedName>
        <fullName evidence="5">Transmembrane protein</fullName>
    </recommendedName>
</protein>
<accession>A0A077ZX02</accession>
<evidence type="ECO:0000313" key="3">
    <source>
        <dbReference type="EMBL" id="CDW73036.1"/>
    </source>
</evidence>
<feature type="transmembrane region" description="Helical" evidence="1">
    <location>
        <begin position="184"/>
        <end position="205"/>
    </location>
</feature>
<feature type="signal peptide" evidence="2">
    <location>
        <begin position="1"/>
        <end position="28"/>
    </location>
</feature>
<evidence type="ECO:0000256" key="1">
    <source>
        <dbReference type="SAM" id="Phobius"/>
    </source>
</evidence>
<keyword evidence="1" id="KW-0812">Transmembrane</keyword>
<dbReference type="InParanoid" id="A0A077ZX02"/>
<evidence type="ECO:0000256" key="2">
    <source>
        <dbReference type="SAM" id="SignalP"/>
    </source>
</evidence>
<sequence>MIVYKKTVIATIAFTLLCFSLLPSVTEANPKPTCLYCKRADKTATLLVTYSYCPSSDTCLMDRWMYIDRPCSAGWTFGKNINITEKCTPTSTSCHSFVSSTQSAGQQTNYTETLASGEYCDILVDATQFVGRVILDDALTLGVELDYKIGSIYNVAKGEKKTIRVFNGDTSGAITFTLAFSQGYHSLFLGWSSIAIVTLISLYSLF</sequence>
<feature type="chain" id="PRO_5001729027" description="Transmembrane protein" evidence="2">
    <location>
        <begin position="29"/>
        <end position="206"/>
    </location>
</feature>
<reference evidence="3 4" key="1">
    <citation type="submission" date="2014-06" db="EMBL/GenBank/DDBJ databases">
        <authorList>
            <person name="Swart Estienne"/>
        </authorList>
    </citation>
    <scope>NUCLEOTIDE SEQUENCE [LARGE SCALE GENOMIC DNA]</scope>
    <source>
        <strain evidence="3 4">130c</strain>
    </source>
</reference>